<feature type="domain" description="Multidrug resistance protein MdtA-like barrel-sandwich hybrid" evidence="5">
    <location>
        <begin position="63"/>
        <end position="208"/>
    </location>
</feature>
<dbReference type="Gene3D" id="2.40.420.20">
    <property type="match status" value="1"/>
</dbReference>
<dbReference type="Pfam" id="PF25944">
    <property type="entry name" value="Beta-barrel_RND"/>
    <property type="match status" value="1"/>
</dbReference>
<dbReference type="EMBL" id="CP042997">
    <property type="protein sequence ID" value="QEH34228.1"/>
    <property type="molecule type" value="Genomic_DNA"/>
</dbReference>
<evidence type="ECO:0000256" key="3">
    <source>
        <dbReference type="SAM" id="SignalP"/>
    </source>
</evidence>
<feature type="compositionally biased region" description="Low complexity" evidence="2">
    <location>
        <begin position="430"/>
        <end position="478"/>
    </location>
</feature>
<protein>
    <submittedName>
        <fullName evidence="7">Multidrug resistance protein MdtE</fullName>
    </submittedName>
</protein>
<evidence type="ECO:0000259" key="5">
    <source>
        <dbReference type="Pfam" id="PF25917"/>
    </source>
</evidence>
<organism evidence="7 8">
    <name type="scientific">Aquisphaera giovannonii</name>
    <dbReference type="NCBI Taxonomy" id="406548"/>
    <lineage>
        <taxon>Bacteria</taxon>
        <taxon>Pseudomonadati</taxon>
        <taxon>Planctomycetota</taxon>
        <taxon>Planctomycetia</taxon>
        <taxon>Isosphaerales</taxon>
        <taxon>Isosphaeraceae</taxon>
        <taxon>Aquisphaera</taxon>
    </lineage>
</organism>
<dbReference type="KEGG" id="agv:OJF2_27630"/>
<dbReference type="GO" id="GO:0022857">
    <property type="term" value="F:transmembrane transporter activity"/>
    <property type="evidence" value="ECO:0007669"/>
    <property type="project" value="InterPro"/>
</dbReference>
<dbReference type="GO" id="GO:0005886">
    <property type="term" value="C:plasma membrane"/>
    <property type="evidence" value="ECO:0007669"/>
    <property type="project" value="TreeGrafter"/>
</dbReference>
<dbReference type="Pfam" id="PF25917">
    <property type="entry name" value="BSH_RND"/>
    <property type="match status" value="1"/>
</dbReference>
<dbReference type="NCBIfam" id="TIGR01730">
    <property type="entry name" value="RND_mfp"/>
    <property type="match status" value="1"/>
</dbReference>
<feature type="region of interest" description="Disordered" evidence="2">
    <location>
        <begin position="422"/>
        <end position="497"/>
    </location>
</feature>
<name>A0A5B9W136_9BACT</name>
<sequence precursor="true">MARRANGWFLLLAAAAAAGCSQAKSSPAGMPTQAEPMVVYDSPIRETVTDFEDFPGRTDAITTVSVRARVSGYLKRVYFQDGQRVRKGDVLFQIDDRPFQAALDRAKATLQQADAHSKRLNNEFRRAKVLYDQGRSISREEFDRYAFDAAEADATFATAKANLDLAALDLEWTNVTADLPEGAVGRLSRRLVDPGNLIKADETMMTTIITEDPLYVYFDVHEQAMLRIRRLIAEGKVKARSEKEVTVKISLSDEKDAQGNPIYSHEGTVDFTDNHVDMSTGTLQFRARMANPNQFITPGLFVKVRLPIGDPHPALLVREQSLQSDQGLKKVFVLEAKDADGNPYVITDPLTGKPALDKGGKPIPGYKPVAVDVGQLGVLRGKFREVNTGVKEGDLVVAQGMQKIRLGTNPVTGKPFLVKARPWAPDDDASTPASARAGSQAAAGASAAETSPVAPASKAPAAGPAAPAGGRPTADAGGARPGGPSGPREPSSRRGSH</sequence>
<proteinExistence type="inferred from homology"/>
<dbReference type="Gene3D" id="2.40.30.170">
    <property type="match status" value="1"/>
</dbReference>
<dbReference type="InterPro" id="IPR058624">
    <property type="entry name" value="MdtA-like_HH"/>
</dbReference>
<evidence type="ECO:0000256" key="1">
    <source>
        <dbReference type="ARBA" id="ARBA00009477"/>
    </source>
</evidence>
<dbReference type="GO" id="GO:0046677">
    <property type="term" value="P:response to antibiotic"/>
    <property type="evidence" value="ECO:0007669"/>
    <property type="project" value="TreeGrafter"/>
</dbReference>
<reference evidence="7 8" key="1">
    <citation type="submission" date="2019-08" db="EMBL/GenBank/DDBJ databases">
        <title>Deep-cultivation of Planctomycetes and their phenomic and genomic characterization uncovers novel biology.</title>
        <authorList>
            <person name="Wiegand S."/>
            <person name="Jogler M."/>
            <person name="Boedeker C."/>
            <person name="Pinto D."/>
            <person name="Vollmers J."/>
            <person name="Rivas-Marin E."/>
            <person name="Kohn T."/>
            <person name="Peeters S.H."/>
            <person name="Heuer A."/>
            <person name="Rast P."/>
            <person name="Oberbeckmann S."/>
            <person name="Bunk B."/>
            <person name="Jeske O."/>
            <person name="Meyerdierks A."/>
            <person name="Storesund J.E."/>
            <person name="Kallscheuer N."/>
            <person name="Luecker S."/>
            <person name="Lage O.M."/>
            <person name="Pohl T."/>
            <person name="Merkel B.J."/>
            <person name="Hornburger P."/>
            <person name="Mueller R.-W."/>
            <person name="Bruemmer F."/>
            <person name="Labrenz M."/>
            <person name="Spormann A.M."/>
            <person name="Op den Camp H."/>
            <person name="Overmann J."/>
            <person name="Amann R."/>
            <person name="Jetten M.S.M."/>
            <person name="Mascher T."/>
            <person name="Medema M.H."/>
            <person name="Devos D.P."/>
            <person name="Kaster A.-K."/>
            <person name="Ovreas L."/>
            <person name="Rohde M."/>
            <person name="Galperin M.Y."/>
            <person name="Jogler C."/>
        </authorList>
    </citation>
    <scope>NUCLEOTIDE SEQUENCE [LARGE SCALE GENOMIC DNA]</scope>
    <source>
        <strain evidence="7 8">OJF2</strain>
    </source>
</reference>
<dbReference type="AlphaFoldDB" id="A0A5B9W136"/>
<keyword evidence="8" id="KW-1185">Reference proteome</keyword>
<keyword evidence="3" id="KW-0732">Signal</keyword>
<dbReference type="InterPro" id="IPR058626">
    <property type="entry name" value="MdtA-like_b-barrel"/>
</dbReference>
<evidence type="ECO:0000313" key="8">
    <source>
        <dbReference type="Proteomes" id="UP000324233"/>
    </source>
</evidence>
<comment type="similarity">
    <text evidence="1">Belongs to the membrane fusion protein (MFP) (TC 8.A.1) family.</text>
</comment>
<evidence type="ECO:0000259" key="4">
    <source>
        <dbReference type="Pfam" id="PF25876"/>
    </source>
</evidence>
<feature type="signal peptide" evidence="3">
    <location>
        <begin position="1"/>
        <end position="23"/>
    </location>
</feature>
<evidence type="ECO:0000256" key="2">
    <source>
        <dbReference type="SAM" id="MobiDB-lite"/>
    </source>
</evidence>
<dbReference type="Gene3D" id="1.10.287.470">
    <property type="entry name" value="Helix hairpin bin"/>
    <property type="match status" value="1"/>
</dbReference>
<dbReference type="SUPFAM" id="SSF111369">
    <property type="entry name" value="HlyD-like secretion proteins"/>
    <property type="match status" value="1"/>
</dbReference>
<dbReference type="RefSeq" id="WP_148594181.1">
    <property type="nucleotide sequence ID" value="NZ_CP042997.1"/>
</dbReference>
<feature type="domain" description="Multidrug resistance protein MdtA-like beta-barrel" evidence="6">
    <location>
        <begin position="213"/>
        <end position="309"/>
    </location>
</feature>
<dbReference type="PANTHER" id="PTHR30158">
    <property type="entry name" value="ACRA/E-RELATED COMPONENT OF DRUG EFFLUX TRANSPORTER"/>
    <property type="match status" value="1"/>
</dbReference>
<evidence type="ECO:0000259" key="6">
    <source>
        <dbReference type="Pfam" id="PF25944"/>
    </source>
</evidence>
<gene>
    <name evidence="7" type="primary">mdtE</name>
    <name evidence="7" type="ORF">OJF2_27630</name>
</gene>
<accession>A0A5B9W136</accession>
<dbReference type="InterPro" id="IPR058625">
    <property type="entry name" value="MdtA-like_BSH"/>
</dbReference>
<dbReference type="Gene3D" id="2.40.50.100">
    <property type="match status" value="1"/>
</dbReference>
<dbReference type="Pfam" id="PF25876">
    <property type="entry name" value="HH_MFP_RND"/>
    <property type="match status" value="1"/>
</dbReference>
<evidence type="ECO:0000313" key="7">
    <source>
        <dbReference type="EMBL" id="QEH34228.1"/>
    </source>
</evidence>
<dbReference type="Proteomes" id="UP000324233">
    <property type="component" value="Chromosome"/>
</dbReference>
<dbReference type="PROSITE" id="PS51257">
    <property type="entry name" value="PROKAR_LIPOPROTEIN"/>
    <property type="match status" value="1"/>
</dbReference>
<dbReference type="InterPro" id="IPR006143">
    <property type="entry name" value="RND_pump_MFP"/>
</dbReference>
<feature type="domain" description="Multidrug resistance protein MdtA-like alpha-helical hairpin" evidence="4">
    <location>
        <begin position="103"/>
        <end position="173"/>
    </location>
</feature>
<dbReference type="PANTHER" id="PTHR30158:SF24">
    <property type="entry name" value="HLYD FAMILY SECRETION PROTEIN"/>
    <property type="match status" value="1"/>
</dbReference>
<dbReference type="OrthoDB" id="9816569at2"/>
<feature type="chain" id="PRO_5023148288" evidence="3">
    <location>
        <begin position="24"/>
        <end position="497"/>
    </location>
</feature>